<dbReference type="PANTHER" id="PTHR33308">
    <property type="entry name" value="PEPTIDOGLYCAN HYDROLASE FLGJ"/>
    <property type="match status" value="1"/>
</dbReference>
<dbReference type="InterPro" id="IPR051056">
    <property type="entry name" value="Glycosyl_Hydrolase_73"/>
</dbReference>
<organism evidence="3 4">
    <name type="scientific">Capillibacterium thermochitinicola</name>
    <dbReference type="NCBI Taxonomy" id="2699427"/>
    <lineage>
        <taxon>Bacteria</taxon>
        <taxon>Bacillati</taxon>
        <taxon>Bacillota</taxon>
        <taxon>Capillibacterium</taxon>
    </lineage>
</organism>
<accession>A0A8J6LM31</accession>
<dbReference type="RefSeq" id="WP_181339652.1">
    <property type="nucleotide sequence ID" value="NZ_JAAKDE010000012.1"/>
</dbReference>
<reference evidence="3" key="1">
    <citation type="submission" date="2020-06" db="EMBL/GenBank/DDBJ databases">
        <title>Novel chitinolytic bacterium.</title>
        <authorList>
            <person name="Ungkulpasvich U."/>
            <person name="Kosugi A."/>
            <person name="Uke A."/>
        </authorList>
    </citation>
    <scope>NUCLEOTIDE SEQUENCE</scope>
    <source>
        <strain evidence="3">UUS1-1</strain>
    </source>
</reference>
<evidence type="ECO:0000313" key="4">
    <source>
        <dbReference type="Proteomes" id="UP000657177"/>
    </source>
</evidence>
<dbReference type="GO" id="GO:0004040">
    <property type="term" value="F:amidase activity"/>
    <property type="evidence" value="ECO:0007669"/>
    <property type="project" value="InterPro"/>
</dbReference>
<dbReference type="PRINTS" id="PR01002">
    <property type="entry name" value="FLGFLGJ"/>
</dbReference>
<dbReference type="Pfam" id="PF01832">
    <property type="entry name" value="Glucosaminidase"/>
    <property type="match status" value="1"/>
</dbReference>
<dbReference type="AlphaFoldDB" id="A0A8J6LM31"/>
<feature type="domain" description="Mannosyl-glycoprotein endo-beta-N-acetylglucosamidase-like" evidence="2">
    <location>
        <begin position="3"/>
        <end position="149"/>
    </location>
</feature>
<dbReference type="EMBL" id="JAAKDE010000012">
    <property type="protein sequence ID" value="MBA2133204.1"/>
    <property type="molecule type" value="Genomic_DNA"/>
</dbReference>
<dbReference type="GO" id="GO:0071973">
    <property type="term" value="P:bacterial-type flagellum-dependent cell motility"/>
    <property type="evidence" value="ECO:0007669"/>
    <property type="project" value="TreeGrafter"/>
</dbReference>
<dbReference type="Gene3D" id="1.10.530.10">
    <property type="match status" value="1"/>
</dbReference>
<name>A0A8J6LM31_9FIRM</name>
<sequence length="157" mass="18275">MTPEEFVATLKPYAKTIHAVFGIHWRVILAQAALETGWLRKPVTDLETGRNSFNLFNIKGEGPAGTVKAYDIQYINGRPVRRVFNFRAYHNYEESFEDYARLITENPRYQQAMAVAEDPEAFAWRIQQAGYAEDPRYAQKLIQIMRKYIPDEEEPID</sequence>
<keyword evidence="4" id="KW-1185">Reference proteome</keyword>
<dbReference type="Proteomes" id="UP000657177">
    <property type="component" value="Unassembled WGS sequence"/>
</dbReference>
<evidence type="ECO:0000256" key="1">
    <source>
        <dbReference type="ARBA" id="ARBA00022801"/>
    </source>
</evidence>
<dbReference type="InterPro" id="IPR002901">
    <property type="entry name" value="MGlyc_endo_b_GlcNAc-like_dom"/>
</dbReference>
<gene>
    <name evidence="3" type="ORF">G5B42_06565</name>
</gene>
<proteinExistence type="predicted"/>
<dbReference type="Gene3D" id="2.10.70.40">
    <property type="entry name" value="peptidoglycan hydrolase"/>
    <property type="match status" value="1"/>
</dbReference>
<comment type="caution">
    <text evidence="3">The sequence shown here is derived from an EMBL/GenBank/DDBJ whole genome shotgun (WGS) entry which is preliminary data.</text>
</comment>
<evidence type="ECO:0000259" key="2">
    <source>
        <dbReference type="SMART" id="SM00047"/>
    </source>
</evidence>
<keyword evidence="1" id="KW-0378">Hydrolase</keyword>
<dbReference type="PANTHER" id="PTHR33308:SF9">
    <property type="entry name" value="PEPTIDOGLYCAN HYDROLASE FLGJ"/>
    <property type="match status" value="1"/>
</dbReference>
<evidence type="ECO:0000313" key="3">
    <source>
        <dbReference type="EMBL" id="MBA2133204.1"/>
    </source>
</evidence>
<dbReference type="SMART" id="SM00047">
    <property type="entry name" value="LYZ2"/>
    <property type="match status" value="1"/>
</dbReference>
<protein>
    <submittedName>
        <fullName evidence="3">Glucosaminidase domain-containing protein</fullName>
    </submittedName>
</protein>